<reference evidence="2" key="3">
    <citation type="submission" date="2021-07" db="EMBL/GenBank/DDBJ databases">
        <authorList>
            <person name="Branca A.L. A."/>
        </authorList>
    </citation>
    <scope>NUCLEOTIDE SEQUENCE</scope>
</reference>
<feature type="chain" id="PRO_5012054047" description="Mannan endo-1,6-alpha-mannosidase" evidence="1">
    <location>
        <begin position="25"/>
        <end position="380"/>
    </location>
</feature>
<dbReference type="PANTHER" id="PTHR47791:SF1">
    <property type="entry name" value="ENDO MANNANASE, GH76 FAMILY (EUROFUNG)"/>
    <property type="match status" value="1"/>
</dbReference>
<keyword evidence="4" id="KW-1185">Reference proteome</keyword>
<dbReference type="InterPro" id="IPR053169">
    <property type="entry name" value="MUG_Protein"/>
</dbReference>
<evidence type="ECO:0000313" key="3">
    <source>
        <dbReference type="EMBL" id="OQE85752.1"/>
    </source>
</evidence>
<dbReference type="InterPro" id="IPR008928">
    <property type="entry name" value="6-hairpin_glycosidase_sf"/>
</dbReference>
<reference evidence="3" key="1">
    <citation type="submission" date="2016-10" db="EMBL/GenBank/DDBJ databases">
        <title>Uncovering the secondary metabolism of Penicillium species provides insights into the evolution of 6-MSA pathways.</title>
        <authorList>
            <person name="Nielsen J.C."/>
            <person name="Nielsen J."/>
        </authorList>
    </citation>
    <scope>NUCLEOTIDE SEQUENCE [LARGE SCALE GENOMIC DNA]</scope>
    <source>
        <strain evidence="3">IBT 13039</strain>
    </source>
</reference>
<name>A0A1V6YF21_PENNA</name>
<evidence type="ECO:0000313" key="2">
    <source>
        <dbReference type="EMBL" id="CAG7978756.1"/>
    </source>
</evidence>
<dbReference type="Gene3D" id="1.50.10.20">
    <property type="match status" value="1"/>
</dbReference>
<evidence type="ECO:0000313" key="4">
    <source>
        <dbReference type="Proteomes" id="UP000191691"/>
    </source>
</evidence>
<gene>
    <name evidence="3" type="ORF">PENNAL_c0023G08501</name>
    <name evidence="2" type="ORF">PNAL_LOCUS1260</name>
</gene>
<dbReference type="STRING" id="60175.A0A1V6YF21"/>
<organism evidence="3 4">
    <name type="scientific">Penicillium nalgiovense</name>
    <dbReference type="NCBI Taxonomy" id="60175"/>
    <lineage>
        <taxon>Eukaryota</taxon>
        <taxon>Fungi</taxon>
        <taxon>Dikarya</taxon>
        <taxon>Ascomycota</taxon>
        <taxon>Pezizomycotina</taxon>
        <taxon>Eurotiomycetes</taxon>
        <taxon>Eurotiomycetidae</taxon>
        <taxon>Eurotiales</taxon>
        <taxon>Aspergillaceae</taxon>
        <taxon>Penicillium</taxon>
    </lineage>
</organism>
<protein>
    <recommendedName>
        <fullName evidence="5">Mannan endo-1,6-alpha-mannosidase</fullName>
    </recommendedName>
</protein>
<feature type="signal peptide" evidence="1">
    <location>
        <begin position="1"/>
        <end position="24"/>
    </location>
</feature>
<dbReference type="PANTHER" id="PTHR47791">
    <property type="entry name" value="MEIOTICALLY UP-REGULATED GENE 191 PROTEIN"/>
    <property type="match status" value="1"/>
</dbReference>
<dbReference type="Pfam" id="PF03663">
    <property type="entry name" value="Glyco_hydro_76"/>
    <property type="match status" value="1"/>
</dbReference>
<sequence>MLFSRHGLLIPSVISLLLTGSAFADDDPRARARDALNTLQGWYNPQSGIWDSCGWWDGASCMNTIADLAALDPSVMDTARYVFNNTFTVGPVSNPDPGPENKTVYTRDNQPSTSVNASLWLDQAYDDDGWWALAWIGAYDVTKDGTYLELAEGIFESLVSAWGTNCGGGGLPWNPTSKYVNSITNELFLSVAAHLANRVTGRKQYYVSWAQKEWDWFTAQAFIGANGTINDGLLDNCQNNGATVWSYNQGVVLGGLVELNKAAPNDTYLPAANKIAKAAIETLADSNNVIHELCEPQCLPDGTQFKGIFIRNLRMLQKASPHDLYRKVINSCANNIWNNNRNEKGQFGVNWAGPIVAVVDASTHSSAFDALVAAVAASDT</sequence>
<dbReference type="EMBL" id="CAJVNV010000033">
    <property type="protein sequence ID" value="CAG7978756.1"/>
    <property type="molecule type" value="Genomic_DNA"/>
</dbReference>
<proteinExistence type="predicted"/>
<dbReference type="GO" id="GO:0005975">
    <property type="term" value="P:carbohydrate metabolic process"/>
    <property type="evidence" value="ECO:0007669"/>
    <property type="project" value="InterPro"/>
</dbReference>
<dbReference type="AlphaFoldDB" id="A0A1V6YF21"/>
<evidence type="ECO:0008006" key="5">
    <source>
        <dbReference type="Google" id="ProtNLM"/>
    </source>
</evidence>
<dbReference type="OMA" id="WAQKEWD"/>
<dbReference type="Proteomes" id="UP000191691">
    <property type="component" value="Unassembled WGS sequence"/>
</dbReference>
<evidence type="ECO:0000256" key="1">
    <source>
        <dbReference type="SAM" id="SignalP"/>
    </source>
</evidence>
<dbReference type="Proteomes" id="UP001153461">
    <property type="component" value="Unassembled WGS sequence"/>
</dbReference>
<dbReference type="SUPFAM" id="SSF48208">
    <property type="entry name" value="Six-hairpin glycosidases"/>
    <property type="match status" value="1"/>
</dbReference>
<keyword evidence="1" id="KW-0732">Signal</keyword>
<dbReference type="OrthoDB" id="10249065at2759"/>
<accession>A0A1V6YF21</accession>
<comment type="caution">
    <text evidence="3">The sequence shown here is derived from an EMBL/GenBank/DDBJ whole genome shotgun (WGS) entry which is preliminary data.</text>
</comment>
<dbReference type="InterPro" id="IPR005198">
    <property type="entry name" value="Glyco_hydro_76"/>
</dbReference>
<reference evidence="4" key="2">
    <citation type="journal article" date="2017" name="Nat. Microbiol.">
        <title>Global analysis of biosynthetic gene clusters reveals vast potential of secondary metabolite production in Penicillium species.</title>
        <authorList>
            <person name="Nielsen J.C."/>
            <person name="Grijseels S."/>
            <person name="Prigent S."/>
            <person name="Ji B."/>
            <person name="Dainat J."/>
            <person name="Nielsen K.F."/>
            <person name="Frisvad J.C."/>
            <person name="Workman M."/>
            <person name="Nielsen J."/>
        </authorList>
    </citation>
    <scope>NUCLEOTIDE SEQUENCE [LARGE SCALE GENOMIC DNA]</scope>
    <source>
        <strain evidence="4">IBT 13039</strain>
    </source>
</reference>
<dbReference type="EMBL" id="MOOB01000023">
    <property type="protein sequence ID" value="OQE85752.1"/>
    <property type="molecule type" value="Genomic_DNA"/>
</dbReference>